<sequence>MPSNPSNRIVSESFPAAASAIPAGKCFPEIAPGFASPAGSGRRNS</sequence>
<accession>A0A848B172</accession>
<dbReference type="AlphaFoldDB" id="A0A848B172"/>
<proteinExistence type="predicted"/>
<comment type="caution">
    <text evidence="1">The sequence shown here is derived from an EMBL/GenBank/DDBJ whole genome shotgun (WGS) entry which is preliminary data.</text>
</comment>
<reference evidence="1 2" key="1">
    <citation type="submission" date="2020-04" db="EMBL/GenBank/DDBJ databases">
        <authorList>
            <person name="Hitch T.C.A."/>
            <person name="Wylensek D."/>
            <person name="Clavel T."/>
        </authorList>
    </citation>
    <scope>NUCLEOTIDE SEQUENCE [LARGE SCALE GENOMIC DNA]</scope>
    <source>
        <strain evidence="1 2">COR2-253-APC-1A</strain>
    </source>
</reference>
<dbReference type="RefSeq" id="WP_168962269.1">
    <property type="nucleotide sequence ID" value="NZ_JABAEW010000012.1"/>
</dbReference>
<name>A0A848B172_9BACT</name>
<gene>
    <name evidence="1" type="ORF">HF882_08485</name>
</gene>
<protein>
    <submittedName>
        <fullName evidence="1">Uncharacterized protein</fullName>
    </submittedName>
</protein>
<dbReference type="Proteomes" id="UP000576225">
    <property type="component" value="Unassembled WGS sequence"/>
</dbReference>
<dbReference type="EMBL" id="JABAEW010000012">
    <property type="protein sequence ID" value="NMD86616.1"/>
    <property type="molecule type" value="Genomic_DNA"/>
</dbReference>
<organism evidence="1 2">
    <name type="scientific">Victivallis vadensis</name>
    <dbReference type="NCBI Taxonomy" id="172901"/>
    <lineage>
        <taxon>Bacteria</taxon>
        <taxon>Pseudomonadati</taxon>
        <taxon>Lentisphaerota</taxon>
        <taxon>Lentisphaeria</taxon>
        <taxon>Victivallales</taxon>
        <taxon>Victivallaceae</taxon>
        <taxon>Victivallis</taxon>
    </lineage>
</organism>
<evidence type="ECO:0000313" key="1">
    <source>
        <dbReference type="EMBL" id="NMD86616.1"/>
    </source>
</evidence>
<evidence type="ECO:0000313" key="2">
    <source>
        <dbReference type="Proteomes" id="UP000576225"/>
    </source>
</evidence>